<keyword evidence="2" id="KW-1185">Reference proteome</keyword>
<proteinExistence type="predicted"/>
<dbReference type="Proteomes" id="UP000814033">
    <property type="component" value="Unassembled WGS sequence"/>
</dbReference>
<gene>
    <name evidence="1" type="ORF">FA95DRAFT_652665</name>
</gene>
<name>A0ACB8RCK8_9AGAM</name>
<accession>A0ACB8RCK8</accession>
<comment type="caution">
    <text evidence="1">The sequence shown here is derived from an EMBL/GenBank/DDBJ whole genome shotgun (WGS) entry which is preliminary data.</text>
</comment>
<organism evidence="1 2">
    <name type="scientific">Auriscalpium vulgare</name>
    <dbReference type="NCBI Taxonomy" id="40419"/>
    <lineage>
        <taxon>Eukaryota</taxon>
        <taxon>Fungi</taxon>
        <taxon>Dikarya</taxon>
        <taxon>Basidiomycota</taxon>
        <taxon>Agaricomycotina</taxon>
        <taxon>Agaricomycetes</taxon>
        <taxon>Russulales</taxon>
        <taxon>Auriscalpiaceae</taxon>
        <taxon>Auriscalpium</taxon>
    </lineage>
</organism>
<evidence type="ECO:0000313" key="2">
    <source>
        <dbReference type="Proteomes" id="UP000814033"/>
    </source>
</evidence>
<protein>
    <submittedName>
        <fullName evidence="1">Uncharacterized protein</fullName>
    </submittedName>
</protein>
<evidence type="ECO:0000313" key="1">
    <source>
        <dbReference type="EMBL" id="KAI0041778.1"/>
    </source>
</evidence>
<reference evidence="1" key="1">
    <citation type="submission" date="2021-02" db="EMBL/GenBank/DDBJ databases">
        <authorList>
            <consortium name="DOE Joint Genome Institute"/>
            <person name="Ahrendt S."/>
            <person name="Looney B.P."/>
            <person name="Miyauchi S."/>
            <person name="Morin E."/>
            <person name="Drula E."/>
            <person name="Courty P.E."/>
            <person name="Chicoki N."/>
            <person name="Fauchery L."/>
            <person name="Kohler A."/>
            <person name="Kuo A."/>
            <person name="Labutti K."/>
            <person name="Pangilinan J."/>
            <person name="Lipzen A."/>
            <person name="Riley R."/>
            <person name="Andreopoulos W."/>
            <person name="He G."/>
            <person name="Johnson J."/>
            <person name="Barry K.W."/>
            <person name="Grigoriev I.V."/>
            <person name="Nagy L."/>
            <person name="Hibbett D."/>
            <person name="Henrissat B."/>
            <person name="Matheny P.B."/>
            <person name="Labbe J."/>
            <person name="Martin F."/>
        </authorList>
    </citation>
    <scope>NUCLEOTIDE SEQUENCE</scope>
    <source>
        <strain evidence="1">FP105234-sp</strain>
    </source>
</reference>
<dbReference type="EMBL" id="MU276102">
    <property type="protein sequence ID" value="KAI0041778.1"/>
    <property type="molecule type" value="Genomic_DNA"/>
</dbReference>
<sequence>MRAAFNMAPRVSKHKSSNALGACPHPHLRIHPTQRAAAQPYPAPPIARHSPLVSNPPNPHISQRRLVSNLSPLEESSRENIARQHTPLEC</sequence>
<reference evidence="1" key="2">
    <citation type="journal article" date="2022" name="New Phytol.">
        <title>Evolutionary transition to the ectomycorrhizal habit in the genomes of a hyperdiverse lineage of mushroom-forming fungi.</title>
        <authorList>
            <person name="Looney B."/>
            <person name="Miyauchi S."/>
            <person name="Morin E."/>
            <person name="Drula E."/>
            <person name="Courty P.E."/>
            <person name="Kohler A."/>
            <person name="Kuo A."/>
            <person name="LaButti K."/>
            <person name="Pangilinan J."/>
            <person name="Lipzen A."/>
            <person name="Riley R."/>
            <person name="Andreopoulos W."/>
            <person name="He G."/>
            <person name="Johnson J."/>
            <person name="Nolan M."/>
            <person name="Tritt A."/>
            <person name="Barry K.W."/>
            <person name="Grigoriev I.V."/>
            <person name="Nagy L.G."/>
            <person name="Hibbett D."/>
            <person name="Henrissat B."/>
            <person name="Matheny P.B."/>
            <person name="Labbe J."/>
            <person name="Martin F.M."/>
        </authorList>
    </citation>
    <scope>NUCLEOTIDE SEQUENCE</scope>
    <source>
        <strain evidence="1">FP105234-sp</strain>
    </source>
</reference>